<evidence type="ECO:0000256" key="7">
    <source>
        <dbReference type="SAM" id="MobiDB-lite"/>
    </source>
</evidence>
<feature type="transmembrane region" description="Helical" evidence="8">
    <location>
        <begin position="139"/>
        <end position="161"/>
    </location>
</feature>
<keyword evidence="4 8" id="KW-0812">Transmembrane</keyword>
<keyword evidence="6 8" id="KW-0472">Membrane</keyword>
<reference evidence="10" key="1">
    <citation type="journal article" date="2019" name="Int. J. Syst. Evol. Microbiol.">
        <title>The Global Catalogue of Microorganisms (GCM) 10K type strain sequencing project: providing services to taxonomists for standard genome sequencing and annotation.</title>
        <authorList>
            <consortium name="The Broad Institute Genomics Platform"/>
            <consortium name="The Broad Institute Genome Sequencing Center for Infectious Disease"/>
            <person name="Wu L."/>
            <person name="Ma J."/>
        </authorList>
    </citation>
    <scope>NUCLEOTIDE SEQUENCE [LARGE SCALE GENOMIC DNA]</scope>
    <source>
        <strain evidence="10">JCM 6833</strain>
    </source>
</reference>
<evidence type="ECO:0000313" key="10">
    <source>
        <dbReference type="Proteomes" id="UP001501509"/>
    </source>
</evidence>
<dbReference type="Gene3D" id="1.20.1630.10">
    <property type="entry name" value="Formate dehydrogenase/DMSO reductase domain"/>
    <property type="match status" value="1"/>
</dbReference>
<accession>A0ABP6D2M5</accession>
<dbReference type="EMBL" id="BAAATD010000015">
    <property type="protein sequence ID" value="GAA2630762.1"/>
    <property type="molecule type" value="Genomic_DNA"/>
</dbReference>
<gene>
    <name evidence="9" type="primary">nrfD</name>
    <name evidence="9" type="ORF">GCM10010411_80840</name>
</gene>
<evidence type="ECO:0000256" key="1">
    <source>
        <dbReference type="ARBA" id="ARBA00004651"/>
    </source>
</evidence>
<dbReference type="InterPro" id="IPR005614">
    <property type="entry name" value="NrfD-like"/>
</dbReference>
<keyword evidence="3" id="KW-1003">Cell membrane</keyword>
<dbReference type="PANTHER" id="PTHR34856">
    <property type="entry name" value="PROTEIN NRFD"/>
    <property type="match status" value="1"/>
</dbReference>
<dbReference type="InterPro" id="IPR052049">
    <property type="entry name" value="Electron_transfer_protein"/>
</dbReference>
<comment type="subcellular location">
    <subcellularLocation>
        <location evidence="1">Cell membrane</location>
        <topology evidence="1">Multi-pass membrane protein</topology>
    </subcellularLocation>
</comment>
<feature type="transmembrane region" description="Helical" evidence="8">
    <location>
        <begin position="67"/>
        <end position="89"/>
    </location>
</feature>
<feature type="compositionally biased region" description="Basic and acidic residues" evidence="7">
    <location>
        <begin position="1"/>
        <end position="12"/>
    </location>
</feature>
<protein>
    <submittedName>
        <fullName evidence="9">Polysulfide reductase NrfD</fullName>
    </submittedName>
</protein>
<evidence type="ECO:0000256" key="2">
    <source>
        <dbReference type="ARBA" id="ARBA00008929"/>
    </source>
</evidence>
<evidence type="ECO:0000256" key="5">
    <source>
        <dbReference type="ARBA" id="ARBA00022989"/>
    </source>
</evidence>
<comment type="similarity">
    <text evidence="2">Belongs to the NrfD family.</text>
</comment>
<feature type="transmembrane region" description="Helical" evidence="8">
    <location>
        <begin position="173"/>
        <end position="194"/>
    </location>
</feature>
<dbReference type="PANTHER" id="PTHR34856:SF2">
    <property type="entry name" value="PROTEIN NRFD"/>
    <property type="match status" value="1"/>
</dbReference>
<evidence type="ECO:0000256" key="4">
    <source>
        <dbReference type="ARBA" id="ARBA00022692"/>
    </source>
</evidence>
<keyword evidence="10" id="KW-1185">Reference proteome</keyword>
<dbReference type="Pfam" id="PF03916">
    <property type="entry name" value="NrfD"/>
    <property type="match status" value="1"/>
</dbReference>
<feature type="region of interest" description="Disordered" evidence="7">
    <location>
        <begin position="1"/>
        <end position="42"/>
    </location>
</feature>
<name>A0ABP6D2M5_9ACTN</name>
<evidence type="ECO:0000256" key="6">
    <source>
        <dbReference type="ARBA" id="ARBA00023136"/>
    </source>
</evidence>
<feature type="transmembrane region" description="Helical" evidence="8">
    <location>
        <begin position="206"/>
        <end position="224"/>
    </location>
</feature>
<keyword evidence="5 8" id="KW-1133">Transmembrane helix</keyword>
<dbReference type="RefSeq" id="WP_344547794.1">
    <property type="nucleotide sequence ID" value="NZ_BAAATD010000015.1"/>
</dbReference>
<organism evidence="9 10">
    <name type="scientific">Actinomadura fulvescens</name>
    <dbReference type="NCBI Taxonomy" id="46160"/>
    <lineage>
        <taxon>Bacteria</taxon>
        <taxon>Bacillati</taxon>
        <taxon>Actinomycetota</taxon>
        <taxon>Actinomycetes</taxon>
        <taxon>Streptosporangiales</taxon>
        <taxon>Thermomonosporaceae</taxon>
        <taxon>Actinomadura</taxon>
    </lineage>
</organism>
<evidence type="ECO:0000313" key="9">
    <source>
        <dbReference type="EMBL" id="GAA2630762.1"/>
    </source>
</evidence>
<dbReference type="Proteomes" id="UP001501509">
    <property type="component" value="Unassembled WGS sequence"/>
</dbReference>
<proteinExistence type="inferred from homology"/>
<comment type="caution">
    <text evidence="9">The sequence shown here is derived from an EMBL/GenBank/DDBJ whole genome shotgun (WGS) entry which is preliminary data.</text>
</comment>
<evidence type="ECO:0000256" key="8">
    <source>
        <dbReference type="SAM" id="Phobius"/>
    </source>
</evidence>
<sequence length="343" mass="35098">MSEAEVRTDGLHGQRPGRQAVPGAKGGRTKRQRRDRRGERSMVPDADFTSYYGRPIIKEPTWRARDIAGYLFLGGLAGASSVLAAGAQATGRHRLATSTKVGALGAISLSTAALIHDLGRPSRFVNMLRVLKPTSPMSVGSWILLGYGPAAGLAAVTAVTGRFPGIGRAATGWAALTGPAVATYTGVLFADTAIPAWHGAYRELPFLFAGSAATAAGGLGLLTAPRAENALPRGTAAFGTAVELGTAHLMRRRLGPLAEPYERGKASRLMKAAEVLAASGAITGVLAGGRSRVVAAVAGAALLAGSAATRFAVFEAGRASAADPKYVVTSQRAGAQSGQASRT</sequence>
<evidence type="ECO:0000256" key="3">
    <source>
        <dbReference type="ARBA" id="ARBA00022475"/>
    </source>
</evidence>